<feature type="repeat" description="ANK" evidence="3">
    <location>
        <begin position="482"/>
        <end position="514"/>
    </location>
</feature>
<evidence type="ECO:0000256" key="1">
    <source>
        <dbReference type="ARBA" id="ARBA00022737"/>
    </source>
</evidence>
<comment type="caution">
    <text evidence="4">The sequence shown here is derived from an EMBL/GenBank/DDBJ whole genome shotgun (WGS) entry which is preliminary data.</text>
</comment>
<keyword evidence="1" id="KW-0677">Repeat</keyword>
<keyword evidence="5" id="KW-1185">Reference proteome</keyword>
<dbReference type="PROSITE" id="PS50088">
    <property type="entry name" value="ANK_REPEAT"/>
    <property type="match status" value="3"/>
</dbReference>
<protein>
    <submittedName>
        <fullName evidence="4">Uncharacterized protein</fullName>
    </submittedName>
</protein>
<dbReference type="PRINTS" id="PR01415">
    <property type="entry name" value="ANKYRIN"/>
</dbReference>
<dbReference type="OrthoDB" id="539213at2759"/>
<reference evidence="4" key="1">
    <citation type="submission" date="2019-03" db="EMBL/GenBank/DDBJ databases">
        <title>Long read genome sequence of the mycoparasitic Pythium oligandrum ATCC 38472 isolated from sugarbeet rhizosphere.</title>
        <authorList>
            <person name="Gaulin E."/>
        </authorList>
    </citation>
    <scope>NUCLEOTIDE SEQUENCE</scope>
    <source>
        <strain evidence="4">ATCC 38472_TT</strain>
    </source>
</reference>
<dbReference type="Proteomes" id="UP000794436">
    <property type="component" value="Unassembled WGS sequence"/>
</dbReference>
<dbReference type="SMART" id="SM00248">
    <property type="entry name" value="ANK"/>
    <property type="match status" value="4"/>
</dbReference>
<organism evidence="4 5">
    <name type="scientific">Pythium oligandrum</name>
    <name type="common">Mycoparasitic fungus</name>
    <dbReference type="NCBI Taxonomy" id="41045"/>
    <lineage>
        <taxon>Eukaryota</taxon>
        <taxon>Sar</taxon>
        <taxon>Stramenopiles</taxon>
        <taxon>Oomycota</taxon>
        <taxon>Peronosporomycetes</taxon>
        <taxon>Pythiales</taxon>
        <taxon>Pythiaceae</taxon>
        <taxon>Pythium</taxon>
    </lineage>
</organism>
<dbReference type="PROSITE" id="PS50297">
    <property type="entry name" value="ANK_REP_REGION"/>
    <property type="match status" value="3"/>
</dbReference>
<dbReference type="GO" id="GO:0005634">
    <property type="term" value="C:nucleus"/>
    <property type="evidence" value="ECO:0007669"/>
    <property type="project" value="TreeGrafter"/>
</dbReference>
<dbReference type="InterPro" id="IPR036770">
    <property type="entry name" value="Ankyrin_rpt-contain_sf"/>
</dbReference>
<dbReference type="Pfam" id="PF12796">
    <property type="entry name" value="Ank_2"/>
    <property type="match status" value="1"/>
</dbReference>
<dbReference type="PANTHER" id="PTHR24193">
    <property type="entry name" value="ANKYRIN REPEAT PROTEIN"/>
    <property type="match status" value="1"/>
</dbReference>
<dbReference type="Pfam" id="PF13637">
    <property type="entry name" value="Ank_4"/>
    <property type="match status" value="1"/>
</dbReference>
<sequence length="595" mass="63900">MDEYVSGDTRGAHLQLAQRHKKIEAGHFRGHKRFEPEAPHPGVVGQVALSFTTSGVLTKESRVTCVLPDHGWGFASTVHAVLRLPQGMPTSVLKTVWNGLTRTLEFKLLDEEIPADTPVLILIAAVSTPESATSTAEAVVTSYEKLVVRNTVPPSTRGGQIIDGPTTFTIPKIRPGELGGVRKWQPFSYWPSARSEVTVSFRVHGRIPANGRIRIELPTDGWDMDDSPKVFVRTSEYPNQPLTATWSREQNTLEVSVDSISLKAGTSVILVVDTVKNPAAETPASSAARVTTLVASGSVIDGPTRIDVARISELRESDFEIAKLAFQEVTTEDASFVTVDKLPDLFKRTGIVLPTELFGSVVVANLPVQATEEGDGVQSVAAVSHDAFLNLFSTVYAPAYKFGQELRLACGRNEVGKIQELIARGCDPHAKDGSGWTAMHYAAEYGHVNALDAIADSLVTVKISSGNPATPEKVDVNLQDVSGWTPLVCAAANGHVEVIEKLLSLGADVYIASKEGRTALHWAATRGMDSCVTALLAAGASVDTVDRSGWSALHCAMLHGSDSCSQLLIEHNANPQLQDLLKCTPTVYESIQTAT</sequence>
<accession>A0A8K1FL71</accession>
<dbReference type="EMBL" id="SPLM01000038">
    <property type="protein sequence ID" value="TMW64949.1"/>
    <property type="molecule type" value="Genomic_DNA"/>
</dbReference>
<dbReference type="Gene3D" id="1.25.40.20">
    <property type="entry name" value="Ankyrin repeat-containing domain"/>
    <property type="match status" value="2"/>
</dbReference>
<gene>
    <name evidence="4" type="ORF">Poli38472_009116</name>
</gene>
<dbReference type="SUPFAM" id="SSF48403">
    <property type="entry name" value="Ankyrin repeat"/>
    <property type="match status" value="1"/>
</dbReference>
<feature type="repeat" description="ANK" evidence="3">
    <location>
        <begin position="515"/>
        <end position="547"/>
    </location>
</feature>
<dbReference type="InterPro" id="IPR002110">
    <property type="entry name" value="Ankyrin_rpt"/>
</dbReference>
<proteinExistence type="predicted"/>
<dbReference type="GO" id="GO:0045944">
    <property type="term" value="P:positive regulation of transcription by RNA polymerase II"/>
    <property type="evidence" value="ECO:0007669"/>
    <property type="project" value="TreeGrafter"/>
</dbReference>
<dbReference type="AlphaFoldDB" id="A0A8K1FL71"/>
<evidence type="ECO:0000256" key="3">
    <source>
        <dbReference type="PROSITE-ProRule" id="PRU00023"/>
    </source>
</evidence>
<evidence type="ECO:0000313" key="4">
    <source>
        <dbReference type="EMBL" id="TMW64949.1"/>
    </source>
</evidence>
<dbReference type="PANTHER" id="PTHR24193:SF121">
    <property type="entry name" value="ADA2A-CONTAINING COMPLEX COMPONENT 3, ISOFORM D"/>
    <property type="match status" value="1"/>
</dbReference>
<evidence type="ECO:0000313" key="5">
    <source>
        <dbReference type="Proteomes" id="UP000794436"/>
    </source>
</evidence>
<feature type="repeat" description="ANK" evidence="3">
    <location>
        <begin position="548"/>
        <end position="580"/>
    </location>
</feature>
<evidence type="ECO:0000256" key="2">
    <source>
        <dbReference type="ARBA" id="ARBA00023043"/>
    </source>
</evidence>
<keyword evidence="2 3" id="KW-0040">ANK repeat</keyword>
<dbReference type="InterPro" id="IPR050663">
    <property type="entry name" value="Ankyrin-SOCS_Box"/>
</dbReference>
<dbReference type="GO" id="GO:0000976">
    <property type="term" value="F:transcription cis-regulatory region binding"/>
    <property type="evidence" value="ECO:0007669"/>
    <property type="project" value="TreeGrafter"/>
</dbReference>
<name>A0A8K1FL71_PYTOL</name>